<accession>A0ABP0DQH3</accession>
<dbReference type="Pfam" id="PF13489">
    <property type="entry name" value="Methyltransf_23"/>
    <property type="match status" value="1"/>
</dbReference>
<reference evidence="2 3" key="1">
    <citation type="submission" date="2024-01" db="EMBL/GenBank/DDBJ databases">
        <authorList>
            <person name="Allen C."/>
            <person name="Tagirdzhanova G."/>
        </authorList>
    </citation>
    <scope>NUCLEOTIDE SEQUENCE [LARGE SCALE GENOMIC DNA]</scope>
    <source>
        <strain evidence="2 3">CBS 119000</strain>
    </source>
</reference>
<comment type="caution">
    <text evidence="2">The sequence shown here is derived from an EMBL/GenBank/DDBJ whole genome shotgun (WGS) entry which is preliminary data.</text>
</comment>
<name>A0ABP0DQH3_9PEZI</name>
<keyword evidence="1" id="KW-0808">Transferase</keyword>
<dbReference type="Gene3D" id="3.40.50.150">
    <property type="entry name" value="Vaccinia Virus protein VP39"/>
    <property type="match status" value="1"/>
</dbReference>
<dbReference type="CDD" id="cd02440">
    <property type="entry name" value="AdoMet_MTases"/>
    <property type="match status" value="1"/>
</dbReference>
<evidence type="ECO:0008006" key="4">
    <source>
        <dbReference type="Google" id="ProtNLM"/>
    </source>
</evidence>
<dbReference type="InterPro" id="IPR029063">
    <property type="entry name" value="SAM-dependent_MTases_sf"/>
</dbReference>
<evidence type="ECO:0000313" key="3">
    <source>
        <dbReference type="Proteomes" id="UP001642502"/>
    </source>
</evidence>
<evidence type="ECO:0000313" key="2">
    <source>
        <dbReference type="EMBL" id="CAK7270546.1"/>
    </source>
</evidence>
<dbReference type="Proteomes" id="UP001642502">
    <property type="component" value="Unassembled WGS sequence"/>
</dbReference>
<organism evidence="2 3">
    <name type="scientific">Sporothrix epigloea</name>
    <dbReference type="NCBI Taxonomy" id="1892477"/>
    <lineage>
        <taxon>Eukaryota</taxon>
        <taxon>Fungi</taxon>
        <taxon>Dikarya</taxon>
        <taxon>Ascomycota</taxon>
        <taxon>Pezizomycotina</taxon>
        <taxon>Sordariomycetes</taxon>
        <taxon>Sordariomycetidae</taxon>
        <taxon>Ophiostomatales</taxon>
        <taxon>Ophiostomataceae</taxon>
        <taxon>Sporothrix</taxon>
    </lineage>
</organism>
<keyword evidence="3" id="KW-1185">Reference proteome</keyword>
<gene>
    <name evidence="2" type="ORF">SEPCBS119000_004144</name>
</gene>
<dbReference type="EMBL" id="CAWUON010000060">
    <property type="protein sequence ID" value="CAK7270546.1"/>
    <property type="molecule type" value="Genomic_DNA"/>
</dbReference>
<dbReference type="PANTHER" id="PTHR43861:SF3">
    <property type="entry name" value="PUTATIVE (AFU_ORTHOLOGUE AFUA_2G14390)-RELATED"/>
    <property type="match status" value="1"/>
</dbReference>
<proteinExistence type="predicted"/>
<dbReference type="SUPFAM" id="SSF53335">
    <property type="entry name" value="S-adenosyl-L-methionine-dependent methyltransferases"/>
    <property type="match status" value="1"/>
</dbReference>
<evidence type="ECO:0000256" key="1">
    <source>
        <dbReference type="ARBA" id="ARBA00022679"/>
    </source>
</evidence>
<sequence length="265" mass="29044">MSAGNERFSAEAAAWDSNEDVHRASESALQAILRHRPDLVENKKEAPIRGLDVLEIGCGTGLLTLRLAPYVRRIVAVDAAQGMIDALRQKLAKAATEEAKDSEGDCRASIQTICVLLEDPEDPALPAADFPDDAASFAPRRKFDLAISHLVLHHIPDHPALLKTLFGCLKPGGQLALTDFENFGPEARSFHPESRMDGVEFHGIEAELLAQQMRAAGFTDVSVQPEWVMEKAVERFPGEWDAGKPAGVELRKMQFPFLLCRGTKP</sequence>
<dbReference type="PANTHER" id="PTHR43861">
    <property type="entry name" value="TRANS-ACONITATE 2-METHYLTRANSFERASE-RELATED"/>
    <property type="match status" value="1"/>
</dbReference>
<protein>
    <recommendedName>
        <fullName evidence="4">S-adenosyl-L-methionine-dependent methyltransferase</fullName>
    </recommendedName>
</protein>